<proteinExistence type="predicted"/>
<dbReference type="Gene3D" id="3.30.70.260">
    <property type="match status" value="1"/>
</dbReference>
<dbReference type="SUPFAM" id="SSF117991">
    <property type="entry name" value="YbeD/HP0495-like"/>
    <property type="match status" value="1"/>
</dbReference>
<dbReference type="Proteomes" id="UP001152484">
    <property type="component" value="Unassembled WGS sequence"/>
</dbReference>
<accession>A0A9P0ZW10</accession>
<dbReference type="InterPro" id="IPR007454">
    <property type="entry name" value="UPF0250_YbeD-like"/>
</dbReference>
<evidence type="ECO:0000313" key="2">
    <source>
        <dbReference type="Proteomes" id="UP001152484"/>
    </source>
</evidence>
<keyword evidence="2" id="KW-1185">Reference proteome</keyword>
<comment type="caution">
    <text evidence="1">The sequence shown here is derived from an EMBL/GenBank/DDBJ whole genome shotgun (WGS) entry which is preliminary data.</text>
</comment>
<dbReference type="Pfam" id="PF04359">
    <property type="entry name" value="DUF493"/>
    <property type="match status" value="1"/>
</dbReference>
<organism evidence="1 2">
    <name type="scientific">Cuscuta europaea</name>
    <name type="common">European dodder</name>
    <dbReference type="NCBI Taxonomy" id="41803"/>
    <lineage>
        <taxon>Eukaryota</taxon>
        <taxon>Viridiplantae</taxon>
        <taxon>Streptophyta</taxon>
        <taxon>Embryophyta</taxon>
        <taxon>Tracheophyta</taxon>
        <taxon>Spermatophyta</taxon>
        <taxon>Magnoliopsida</taxon>
        <taxon>eudicotyledons</taxon>
        <taxon>Gunneridae</taxon>
        <taxon>Pentapetalae</taxon>
        <taxon>asterids</taxon>
        <taxon>lamiids</taxon>
        <taxon>Solanales</taxon>
        <taxon>Convolvulaceae</taxon>
        <taxon>Cuscuteae</taxon>
        <taxon>Cuscuta</taxon>
        <taxon>Cuscuta subgen. Cuscuta</taxon>
    </lineage>
</organism>
<dbReference type="AlphaFoldDB" id="A0A9P0ZW10"/>
<dbReference type="PANTHER" id="PTHR34782:SF1">
    <property type="entry name" value="PHOSPHORIBOSYLFORMYLGLYCINAMIDINE SYNTHASE"/>
    <property type="match status" value="1"/>
</dbReference>
<reference evidence="1" key="1">
    <citation type="submission" date="2022-07" db="EMBL/GenBank/DDBJ databases">
        <authorList>
            <person name="Macas J."/>
            <person name="Novak P."/>
            <person name="Neumann P."/>
        </authorList>
    </citation>
    <scope>NUCLEOTIDE SEQUENCE</scope>
</reference>
<evidence type="ECO:0000313" key="1">
    <source>
        <dbReference type="EMBL" id="CAH9112878.1"/>
    </source>
</evidence>
<dbReference type="InterPro" id="IPR027471">
    <property type="entry name" value="YbeD-like_sf"/>
</dbReference>
<name>A0A9P0ZW10_CUSEU</name>
<gene>
    <name evidence="1" type="ORF">CEURO_LOCUS19785</name>
</gene>
<protein>
    <submittedName>
        <fullName evidence="1">Uncharacterized protein</fullName>
    </submittedName>
</protein>
<sequence length="233" mass="25749">MVYLNTQPLRAKHNITKAGTIPTLLANPMSSTAFRTIFLTMPWRPFPRNGSLSPSFFPGRNPHSSRGCKPFKARNDLLFSMTHNLNYSANEVRSSLQDDCNPNPPQEAVLKAISEVSKVEGRVGQTTNLVMGGTVHDDSTNEWLILDKKVNLYPTERVFTAIGTGGDNFVQAMVVAVESVIQGSILEGQVKKKDSSGGKYVSVNIGPILVLSSEQVQAVYNAMRRDNRMKYFL</sequence>
<dbReference type="PANTHER" id="PTHR34782">
    <property type="entry name" value="PHOSPHORIBOSYLFORMYLGLYCINAMIDINE SYNTHASE"/>
    <property type="match status" value="1"/>
</dbReference>
<dbReference type="OrthoDB" id="533321at2759"/>
<dbReference type="EMBL" id="CAMAPE010000060">
    <property type="protein sequence ID" value="CAH9112878.1"/>
    <property type="molecule type" value="Genomic_DNA"/>
</dbReference>